<evidence type="ECO:0000313" key="2">
    <source>
        <dbReference type="Proteomes" id="UP000625711"/>
    </source>
</evidence>
<dbReference type="Proteomes" id="UP000625711">
    <property type="component" value="Unassembled WGS sequence"/>
</dbReference>
<reference evidence="1" key="1">
    <citation type="submission" date="2020-08" db="EMBL/GenBank/DDBJ databases">
        <title>Genome sequencing and assembly of the red palm weevil Rhynchophorus ferrugineus.</title>
        <authorList>
            <person name="Dias G.B."/>
            <person name="Bergman C.M."/>
            <person name="Manee M."/>
        </authorList>
    </citation>
    <scope>NUCLEOTIDE SEQUENCE</scope>
    <source>
        <strain evidence="1">AA-2017</strain>
        <tissue evidence="1">Whole larva</tissue>
    </source>
</reference>
<accession>A0A834ITV4</accession>
<proteinExistence type="predicted"/>
<evidence type="ECO:0000313" key="1">
    <source>
        <dbReference type="EMBL" id="KAF7279702.1"/>
    </source>
</evidence>
<dbReference type="EMBL" id="JAACXV010000346">
    <property type="protein sequence ID" value="KAF7279702.1"/>
    <property type="molecule type" value="Genomic_DNA"/>
</dbReference>
<sequence length="153" mass="16493">MAFIVQNEAGNMLHGVLVMRSDGCSCILTHSQRNEGKGRIARPSLILYVDAKRAGVPIPMATSVEIFASQYQTAIASSITDGGSFTQSPLLFLDPDGLVKERTVAWSTDGDDIRCVRPMHRGDHRTISDHLFDVDSMGNAAVATGEEDEEVAG</sequence>
<protein>
    <submittedName>
        <fullName evidence="1">Uncharacterized protein</fullName>
    </submittedName>
</protein>
<organism evidence="1 2">
    <name type="scientific">Rhynchophorus ferrugineus</name>
    <name type="common">Red palm weevil</name>
    <name type="synonym">Curculio ferrugineus</name>
    <dbReference type="NCBI Taxonomy" id="354439"/>
    <lineage>
        <taxon>Eukaryota</taxon>
        <taxon>Metazoa</taxon>
        <taxon>Ecdysozoa</taxon>
        <taxon>Arthropoda</taxon>
        <taxon>Hexapoda</taxon>
        <taxon>Insecta</taxon>
        <taxon>Pterygota</taxon>
        <taxon>Neoptera</taxon>
        <taxon>Endopterygota</taxon>
        <taxon>Coleoptera</taxon>
        <taxon>Polyphaga</taxon>
        <taxon>Cucujiformia</taxon>
        <taxon>Curculionidae</taxon>
        <taxon>Dryophthorinae</taxon>
        <taxon>Rhynchophorus</taxon>
    </lineage>
</organism>
<comment type="caution">
    <text evidence="1">The sequence shown here is derived from an EMBL/GenBank/DDBJ whole genome shotgun (WGS) entry which is preliminary data.</text>
</comment>
<gene>
    <name evidence="1" type="ORF">GWI33_006862</name>
</gene>
<keyword evidence="2" id="KW-1185">Reference proteome</keyword>
<name>A0A834ITV4_RHYFE</name>
<dbReference type="AlphaFoldDB" id="A0A834ITV4"/>